<feature type="transmembrane region" description="Helical" evidence="1">
    <location>
        <begin position="85"/>
        <end position="103"/>
    </location>
</feature>
<dbReference type="RefSeq" id="WP_265383628.1">
    <property type="nucleotide sequence ID" value="NZ_CP110615.1"/>
</dbReference>
<sequence>MSRSTRVRTLAHHELRAATRSRLLVVLAAILVLVTVVSVYVGAVDYRSQIADYTAYLQAAAASGVTQLPPPPLRLLSLLRGAMEYLEIIGAVIGVALGYLSVTRERAGRTLALLRTRPVSVGELAAGNLLGASAVLGILLATTAVAAVLCLGVIGHGWVDTGQGVQLLLAYVAALLYLLTFYCLGVIATARSRVAANGLLVALAVWLGVVLVLPQIGDTLDADNQVPGGLFAALGLNLSGETAVLTHFALYENIRTGLEEISLAKHFERFAFAMTDIPNEYQGVSLGQLLAAKRNDIIWLLVGVVALGAGTLRALRRQPVTTGGQP</sequence>
<dbReference type="Pfam" id="PF12679">
    <property type="entry name" value="ABC2_membrane_2"/>
    <property type="match status" value="1"/>
</dbReference>
<keyword evidence="1" id="KW-0812">Transmembrane</keyword>
<accession>A0ABY6P1I7</accession>
<feature type="transmembrane region" description="Helical" evidence="1">
    <location>
        <begin position="21"/>
        <end position="43"/>
    </location>
</feature>
<protein>
    <submittedName>
        <fullName evidence="2">ABC transporter permease</fullName>
    </submittedName>
</protein>
<feature type="transmembrane region" description="Helical" evidence="1">
    <location>
        <begin position="124"/>
        <end position="155"/>
    </location>
</feature>
<reference evidence="2" key="1">
    <citation type="submission" date="2022-10" db="EMBL/GenBank/DDBJ databases">
        <title>Rhodococcus sp.75.</title>
        <authorList>
            <person name="Sun M."/>
        </authorList>
    </citation>
    <scope>NUCLEOTIDE SEQUENCE</scope>
    <source>
        <strain evidence="2">75</strain>
    </source>
</reference>
<keyword evidence="1" id="KW-0472">Membrane</keyword>
<evidence type="ECO:0000256" key="1">
    <source>
        <dbReference type="SAM" id="Phobius"/>
    </source>
</evidence>
<feature type="transmembrane region" description="Helical" evidence="1">
    <location>
        <begin position="297"/>
        <end position="315"/>
    </location>
</feature>
<keyword evidence="1" id="KW-1133">Transmembrane helix</keyword>
<name>A0ABY6P1I7_9NOCA</name>
<evidence type="ECO:0000313" key="2">
    <source>
        <dbReference type="EMBL" id="UZJ25524.1"/>
    </source>
</evidence>
<keyword evidence="3" id="KW-1185">Reference proteome</keyword>
<feature type="transmembrane region" description="Helical" evidence="1">
    <location>
        <begin position="194"/>
        <end position="216"/>
    </location>
</feature>
<dbReference type="Proteomes" id="UP001164965">
    <property type="component" value="Chromosome"/>
</dbReference>
<dbReference type="PANTHER" id="PTHR43471">
    <property type="entry name" value="ABC TRANSPORTER PERMEASE"/>
    <property type="match status" value="1"/>
</dbReference>
<organism evidence="2 3">
    <name type="scientific">Rhodococcus antarcticus</name>
    <dbReference type="NCBI Taxonomy" id="2987751"/>
    <lineage>
        <taxon>Bacteria</taxon>
        <taxon>Bacillati</taxon>
        <taxon>Actinomycetota</taxon>
        <taxon>Actinomycetes</taxon>
        <taxon>Mycobacteriales</taxon>
        <taxon>Nocardiaceae</taxon>
        <taxon>Rhodococcus</taxon>
    </lineage>
</organism>
<gene>
    <name evidence="2" type="ORF">RHODO2019_03380</name>
</gene>
<evidence type="ECO:0000313" key="3">
    <source>
        <dbReference type="Proteomes" id="UP001164965"/>
    </source>
</evidence>
<feature type="transmembrane region" description="Helical" evidence="1">
    <location>
        <begin position="167"/>
        <end position="187"/>
    </location>
</feature>
<dbReference type="EMBL" id="CP110615">
    <property type="protein sequence ID" value="UZJ25524.1"/>
    <property type="molecule type" value="Genomic_DNA"/>
</dbReference>
<proteinExistence type="predicted"/>